<dbReference type="PANTHER" id="PTHR48051">
    <property type="match status" value="1"/>
</dbReference>
<dbReference type="InterPro" id="IPR032675">
    <property type="entry name" value="LRR_dom_sf"/>
</dbReference>
<proteinExistence type="predicted"/>
<sequence length="168" mass="17935">MAASRVRGLVAASLAEASSMAPQGGPVSLVLRSSEDLLCRNIMCEKLGGACLCRLAVCLGRCSGLQSLDLAKNGLATLPEAVLEQQHHLRHLDISDNAFTSVPPAVLQLSKLTTLSLSGNPLTLASSQVVQMQQLRQLHLSAGQLSLEAAKQLRTERPELDVTWREEG</sequence>
<dbReference type="AlphaFoldDB" id="A0A836CFY3"/>
<protein>
    <submittedName>
        <fullName evidence="3">Leucine rich repeat protein</fullName>
    </submittedName>
</protein>
<keyword evidence="1" id="KW-0433">Leucine-rich repeat</keyword>
<dbReference type="InterPro" id="IPR050216">
    <property type="entry name" value="LRR_domain-containing"/>
</dbReference>
<dbReference type="Gene3D" id="3.80.10.10">
    <property type="entry name" value="Ribonuclease Inhibitor"/>
    <property type="match status" value="1"/>
</dbReference>
<gene>
    <name evidence="3" type="ORF">JKP88DRAFT_199333</name>
</gene>
<name>A0A836CFY3_9STRA</name>
<dbReference type="EMBL" id="JAFCMP010000246">
    <property type="protein sequence ID" value="KAG5182396.1"/>
    <property type="molecule type" value="Genomic_DNA"/>
</dbReference>
<dbReference type="InterPro" id="IPR001611">
    <property type="entry name" value="Leu-rich_rpt"/>
</dbReference>
<reference evidence="3" key="1">
    <citation type="submission" date="2021-02" db="EMBL/GenBank/DDBJ databases">
        <title>First Annotated Genome of the Yellow-green Alga Tribonema minus.</title>
        <authorList>
            <person name="Mahan K.M."/>
        </authorList>
    </citation>
    <scope>NUCLEOTIDE SEQUENCE</scope>
    <source>
        <strain evidence="3">UTEX B ZZ1240</strain>
    </source>
</reference>
<dbReference type="GO" id="GO:0005737">
    <property type="term" value="C:cytoplasm"/>
    <property type="evidence" value="ECO:0007669"/>
    <property type="project" value="TreeGrafter"/>
</dbReference>
<dbReference type="PANTHER" id="PTHR48051:SF1">
    <property type="entry name" value="RAS SUPPRESSOR PROTEIN 1"/>
    <property type="match status" value="1"/>
</dbReference>
<evidence type="ECO:0000256" key="2">
    <source>
        <dbReference type="ARBA" id="ARBA00022737"/>
    </source>
</evidence>
<dbReference type="Proteomes" id="UP000664859">
    <property type="component" value="Unassembled WGS sequence"/>
</dbReference>
<evidence type="ECO:0000256" key="1">
    <source>
        <dbReference type="ARBA" id="ARBA00022614"/>
    </source>
</evidence>
<accession>A0A836CFY3</accession>
<comment type="caution">
    <text evidence="3">The sequence shown here is derived from an EMBL/GenBank/DDBJ whole genome shotgun (WGS) entry which is preliminary data.</text>
</comment>
<dbReference type="Pfam" id="PF13855">
    <property type="entry name" value="LRR_8"/>
    <property type="match status" value="1"/>
</dbReference>
<dbReference type="OrthoDB" id="1394818at2759"/>
<organism evidence="3 4">
    <name type="scientific">Tribonema minus</name>
    <dbReference type="NCBI Taxonomy" id="303371"/>
    <lineage>
        <taxon>Eukaryota</taxon>
        <taxon>Sar</taxon>
        <taxon>Stramenopiles</taxon>
        <taxon>Ochrophyta</taxon>
        <taxon>PX clade</taxon>
        <taxon>Xanthophyceae</taxon>
        <taxon>Tribonematales</taxon>
        <taxon>Tribonemataceae</taxon>
        <taxon>Tribonema</taxon>
    </lineage>
</organism>
<dbReference type="SUPFAM" id="SSF52058">
    <property type="entry name" value="L domain-like"/>
    <property type="match status" value="1"/>
</dbReference>
<evidence type="ECO:0000313" key="4">
    <source>
        <dbReference type="Proteomes" id="UP000664859"/>
    </source>
</evidence>
<evidence type="ECO:0000313" key="3">
    <source>
        <dbReference type="EMBL" id="KAG5182396.1"/>
    </source>
</evidence>
<keyword evidence="2" id="KW-0677">Repeat</keyword>
<keyword evidence="4" id="KW-1185">Reference proteome</keyword>